<sequence>MATIKDVAKTANVSISTVSRVLNNSGYTSQETKDRVYQAVEKLKYQKNMVAAAMINKHTATLGLIIPDIKNIFYGDLTRSVEDTAHKYGYNVILCNTDNDLNKEREYVEFLIQKGVDGIIFSTPEVEDRNIKELVKAKPELPVIVLGSEVSGVKVDEVLVNNFQGAYMATEHLIELGHENIGYISGQPQSYSTSERQQGYESALRDFGIEPKPHYVMKDEFKVESGYQQGKEMLAREDRPTAIFAGNDAIGVGVYQAARELELRIPEDVSVVGFDDSQYAEIVYPTLTTVRTPIVQMGEKAVQLAVQLSEDERNFKETITFEPTLTERNSTRALKENVFRKVN</sequence>
<keyword evidence="1" id="KW-0805">Transcription regulation</keyword>
<dbReference type="SUPFAM" id="SSF53822">
    <property type="entry name" value="Periplasmic binding protein-like I"/>
    <property type="match status" value="1"/>
</dbReference>
<dbReference type="EMBL" id="WMEQ01000008">
    <property type="protein sequence ID" value="MYL34383.1"/>
    <property type="molecule type" value="Genomic_DNA"/>
</dbReference>
<feature type="domain" description="HTH lacI-type" evidence="4">
    <location>
        <begin position="2"/>
        <end position="56"/>
    </location>
</feature>
<dbReference type="SUPFAM" id="SSF47413">
    <property type="entry name" value="lambda repressor-like DNA-binding domains"/>
    <property type="match status" value="1"/>
</dbReference>
<evidence type="ECO:0000256" key="1">
    <source>
        <dbReference type="ARBA" id="ARBA00023015"/>
    </source>
</evidence>
<dbReference type="CDD" id="cd06267">
    <property type="entry name" value="PBP1_LacI_sugar_binding-like"/>
    <property type="match status" value="1"/>
</dbReference>
<accession>A0A6I5A1N9</accession>
<dbReference type="RefSeq" id="WP_160909793.1">
    <property type="nucleotide sequence ID" value="NZ_WMEQ01000008.1"/>
</dbReference>
<dbReference type="Proteomes" id="UP000468638">
    <property type="component" value="Unassembled WGS sequence"/>
</dbReference>
<dbReference type="Pfam" id="PF00356">
    <property type="entry name" value="LacI"/>
    <property type="match status" value="1"/>
</dbReference>
<dbReference type="Gene3D" id="3.40.50.2300">
    <property type="match status" value="2"/>
</dbReference>
<organism evidence="5 6">
    <name type="scientific">Pontibacillus yanchengensis</name>
    <dbReference type="NCBI Taxonomy" id="462910"/>
    <lineage>
        <taxon>Bacteria</taxon>
        <taxon>Bacillati</taxon>
        <taxon>Bacillota</taxon>
        <taxon>Bacilli</taxon>
        <taxon>Bacillales</taxon>
        <taxon>Bacillaceae</taxon>
        <taxon>Pontibacillus</taxon>
    </lineage>
</organism>
<dbReference type="InterPro" id="IPR000843">
    <property type="entry name" value="HTH_LacI"/>
</dbReference>
<proteinExistence type="predicted"/>
<dbReference type="SMART" id="SM00354">
    <property type="entry name" value="HTH_LACI"/>
    <property type="match status" value="1"/>
</dbReference>
<dbReference type="AlphaFoldDB" id="A0A6I5A1N9"/>
<dbReference type="CDD" id="cd01392">
    <property type="entry name" value="HTH_LacI"/>
    <property type="match status" value="1"/>
</dbReference>
<dbReference type="PROSITE" id="PS00356">
    <property type="entry name" value="HTH_LACI_1"/>
    <property type="match status" value="1"/>
</dbReference>
<reference evidence="5 6" key="1">
    <citation type="submission" date="2019-11" db="EMBL/GenBank/DDBJ databases">
        <title>Genome sequences of 17 halophilic strains isolated from different environments.</title>
        <authorList>
            <person name="Furrow R.E."/>
        </authorList>
    </citation>
    <scope>NUCLEOTIDE SEQUENCE [LARGE SCALE GENOMIC DNA]</scope>
    <source>
        <strain evidence="5 6">22514_16_FS</strain>
    </source>
</reference>
<keyword evidence="3" id="KW-0804">Transcription</keyword>
<dbReference type="PANTHER" id="PTHR30146:SF109">
    <property type="entry name" value="HTH-TYPE TRANSCRIPTIONAL REGULATOR GALS"/>
    <property type="match status" value="1"/>
</dbReference>
<evidence type="ECO:0000256" key="3">
    <source>
        <dbReference type="ARBA" id="ARBA00023163"/>
    </source>
</evidence>
<dbReference type="InterPro" id="IPR046335">
    <property type="entry name" value="LacI/GalR-like_sensor"/>
</dbReference>
<dbReference type="Gene3D" id="1.10.260.40">
    <property type="entry name" value="lambda repressor-like DNA-binding domains"/>
    <property type="match status" value="1"/>
</dbReference>
<dbReference type="PROSITE" id="PS50932">
    <property type="entry name" value="HTH_LACI_2"/>
    <property type="match status" value="1"/>
</dbReference>
<name>A0A6I5A1N9_9BACI</name>
<dbReference type="InterPro" id="IPR028082">
    <property type="entry name" value="Peripla_BP_I"/>
</dbReference>
<protein>
    <submittedName>
        <fullName evidence="5">Substrate-binding domain-containing protein</fullName>
    </submittedName>
</protein>
<comment type="caution">
    <text evidence="5">The sequence shown here is derived from an EMBL/GenBank/DDBJ whole genome shotgun (WGS) entry which is preliminary data.</text>
</comment>
<evidence type="ECO:0000259" key="4">
    <source>
        <dbReference type="PROSITE" id="PS50932"/>
    </source>
</evidence>
<dbReference type="GO" id="GO:0000976">
    <property type="term" value="F:transcription cis-regulatory region binding"/>
    <property type="evidence" value="ECO:0007669"/>
    <property type="project" value="TreeGrafter"/>
</dbReference>
<dbReference type="Pfam" id="PF13377">
    <property type="entry name" value="Peripla_BP_3"/>
    <property type="match status" value="1"/>
</dbReference>
<evidence type="ECO:0000256" key="2">
    <source>
        <dbReference type="ARBA" id="ARBA00023125"/>
    </source>
</evidence>
<gene>
    <name evidence="5" type="ORF">GLW05_12320</name>
</gene>
<dbReference type="GO" id="GO:0003700">
    <property type="term" value="F:DNA-binding transcription factor activity"/>
    <property type="evidence" value="ECO:0007669"/>
    <property type="project" value="TreeGrafter"/>
</dbReference>
<evidence type="ECO:0000313" key="6">
    <source>
        <dbReference type="Proteomes" id="UP000468638"/>
    </source>
</evidence>
<dbReference type="OrthoDB" id="9775106at2"/>
<dbReference type="PANTHER" id="PTHR30146">
    <property type="entry name" value="LACI-RELATED TRANSCRIPTIONAL REPRESSOR"/>
    <property type="match status" value="1"/>
</dbReference>
<keyword evidence="2" id="KW-0238">DNA-binding</keyword>
<dbReference type="PRINTS" id="PR00036">
    <property type="entry name" value="HTHLACI"/>
</dbReference>
<dbReference type="InterPro" id="IPR010982">
    <property type="entry name" value="Lambda_DNA-bd_dom_sf"/>
</dbReference>
<evidence type="ECO:0000313" key="5">
    <source>
        <dbReference type="EMBL" id="MYL34383.1"/>
    </source>
</evidence>